<dbReference type="EMBL" id="CP051140">
    <property type="protein sequence ID" value="QIW96945.1"/>
    <property type="molecule type" value="Genomic_DNA"/>
</dbReference>
<accession>A0A6H0XQH9</accession>
<feature type="compositionally biased region" description="Basic and acidic residues" evidence="3">
    <location>
        <begin position="83"/>
        <end position="94"/>
    </location>
</feature>
<gene>
    <name evidence="5" type="ORF">AMS68_002463</name>
</gene>
<dbReference type="GO" id="GO:0016251">
    <property type="term" value="F:RNA polymerase II general transcription initiation factor activity"/>
    <property type="evidence" value="ECO:0007669"/>
    <property type="project" value="InterPro"/>
</dbReference>
<dbReference type="PANTHER" id="PTHR13900">
    <property type="entry name" value="TRANSCRIPTION INITIATION FACTOR TFIID"/>
    <property type="match status" value="1"/>
</dbReference>
<keyword evidence="2" id="KW-0539">Nucleus</keyword>
<protein>
    <recommendedName>
        <fullName evidence="4">Transcription initiation factor TFIID subunit 1 histone acetyltransferase domain-containing protein</fullName>
    </recommendedName>
</protein>
<dbReference type="InterPro" id="IPR022591">
    <property type="entry name" value="TAF1_HAT_dom"/>
</dbReference>
<sequence>MPDQEKSFKTATIAGAAVQDGYRGRSLVVVEDSAADSNESDMDIDNELDDEETIGGVTMRDLAIICQDWDIPDQASPPLPAHNDSDYEAADRARPQKKTKLAHDIYASHYSAASLRLDEPEHAAAKVAKTVMLDMNDPFLLLDEQAPQNKRKRNANGSSQAASSFRNLARRYNISNDEAYDLLKENHQHKVRSTLGSMAIEHSLPAARLQFPFYAVTLNGEQKRAFHRPRFHIKDAFNKVWRVSKARYQKKKHVRGREAKDLFAKAKNLSLGDNSSLLMLEYSEEDPTALSNFGMGNRILNYYRKRDADDQERPKKEIGEAHVLLGQDKSPFANFGHVDPGETVPTIQNGLYRAPIFQHEPKSTDFVIAVNHTYEGGYKFFLRNAENLHVVGQQLPVAEVPGEHSRKVTDAAKRRLRAISYRIYSKTIDPVRRGVPLTNKVLMKHIPGSDIPQTRSKMREFMKYEKKAKNSEDDGYWVPMPGQAVPDAETIRGWIRPEDICLLDSTQVGVQHLHDLSISTSKNEEENEEEELEEGAHIEKQLAPWQTTKNFIAATQGKAMLALHGEGDPTGRGEGFSFIRTSMKGGYVAEGESVEEKLSERKRKEQGGHKYNVATQQAKYDSSIRTIWNRQKASLSNDNEMSESELDDDVAAGEDASRYGAAGTPRTGFGTPMATGFDDSASQFSKQSVEHGDEVLIIRRKELDSIGEMVETTVRIDNPKIIRMYRRRKQEMKLSKISHRELKPTGDAELDALAQQEIKKELARLERNADRRIAREKLKGRIAAVASGSVDTVAAAAANAGSPSNADSAGSDAEGSKTSTPLKTGKGRSKDGTARKCANCGQVGHIKTNESQSTPCPSLSFALHVRTTTLGRFDQVGFRQSAQIRQ</sequence>
<keyword evidence="6" id="KW-1185">Reference proteome</keyword>
<evidence type="ECO:0000259" key="4">
    <source>
        <dbReference type="Pfam" id="PF12157"/>
    </source>
</evidence>
<dbReference type="PANTHER" id="PTHR13900:SF0">
    <property type="entry name" value="TRANSCRIPTION INITIATION FACTOR TFIID SUBUNIT 1"/>
    <property type="match status" value="1"/>
</dbReference>
<dbReference type="GO" id="GO:0005669">
    <property type="term" value="C:transcription factor TFIID complex"/>
    <property type="evidence" value="ECO:0007669"/>
    <property type="project" value="InterPro"/>
</dbReference>
<dbReference type="GO" id="GO:0051123">
    <property type="term" value="P:RNA polymerase II preinitiation complex assembly"/>
    <property type="evidence" value="ECO:0007669"/>
    <property type="project" value="TreeGrafter"/>
</dbReference>
<feature type="region of interest" description="Disordered" evidence="3">
    <location>
        <begin position="800"/>
        <end position="836"/>
    </location>
</feature>
<feature type="domain" description="Transcription initiation factor TFIID subunit 1 histone acetyltransferase" evidence="4">
    <location>
        <begin position="172"/>
        <end position="635"/>
    </location>
</feature>
<reference evidence="5 6" key="1">
    <citation type="journal article" date="2016" name="Sci. Rep.">
        <title>Peltaster fructicola genome reveals evolution from an invasive phytopathogen to an ectophytic parasite.</title>
        <authorList>
            <person name="Xu C."/>
            <person name="Chen H."/>
            <person name="Gleason M.L."/>
            <person name="Xu J.R."/>
            <person name="Liu H."/>
            <person name="Zhang R."/>
            <person name="Sun G."/>
        </authorList>
    </citation>
    <scope>NUCLEOTIDE SEQUENCE [LARGE SCALE GENOMIC DNA]</scope>
    <source>
        <strain evidence="5 6">LNHT1506</strain>
    </source>
</reference>
<comment type="subcellular location">
    <subcellularLocation>
        <location evidence="1">Nucleus</location>
    </subcellularLocation>
</comment>
<dbReference type="GO" id="GO:0017025">
    <property type="term" value="F:TBP-class protein binding"/>
    <property type="evidence" value="ECO:0007669"/>
    <property type="project" value="InterPro"/>
</dbReference>
<evidence type="ECO:0000256" key="1">
    <source>
        <dbReference type="ARBA" id="ARBA00004123"/>
    </source>
</evidence>
<dbReference type="GO" id="GO:0004402">
    <property type="term" value="F:histone acetyltransferase activity"/>
    <property type="evidence" value="ECO:0007669"/>
    <property type="project" value="InterPro"/>
</dbReference>
<dbReference type="InterPro" id="IPR040240">
    <property type="entry name" value="TAF1"/>
</dbReference>
<evidence type="ECO:0000256" key="2">
    <source>
        <dbReference type="ARBA" id="ARBA00023242"/>
    </source>
</evidence>
<dbReference type="Pfam" id="PF12157">
    <property type="entry name" value="DUF3591"/>
    <property type="match status" value="1"/>
</dbReference>
<dbReference type="AlphaFoldDB" id="A0A6H0XQH9"/>
<feature type="region of interest" description="Disordered" evidence="3">
    <location>
        <begin position="71"/>
        <end position="98"/>
    </location>
</feature>
<dbReference type="Proteomes" id="UP000503462">
    <property type="component" value="Chromosome 2"/>
</dbReference>
<organism evidence="5 6">
    <name type="scientific">Peltaster fructicola</name>
    <dbReference type="NCBI Taxonomy" id="286661"/>
    <lineage>
        <taxon>Eukaryota</taxon>
        <taxon>Fungi</taxon>
        <taxon>Dikarya</taxon>
        <taxon>Ascomycota</taxon>
        <taxon>Pezizomycotina</taxon>
        <taxon>Dothideomycetes</taxon>
        <taxon>Dothideomycetes incertae sedis</taxon>
        <taxon>Peltaster</taxon>
    </lineage>
</organism>
<feature type="compositionally biased region" description="Low complexity" evidence="3">
    <location>
        <begin position="800"/>
        <end position="813"/>
    </location>
</feature>
<evidence type="ECO:0000256" key="3">
    <source>
        <dbReference type="SAM" id="MobiDB-lite"/>
    </source>
</evidence>
<dbReference type="OrthoDB" id="5752at2759"/>
<proteinExistence type="predicted"/>
<evidence type="ECO:0000313" key="6">
    <source>
        <dbReference type="Proteomes" id="UP000503462"/>
    </source>
</evidence>
<name>A0A6H0XQH9_9PEZI</name>
<evidence type="ECO:0000313" key="5">
    <source>
        <dbReference type="EMBL" id="QIW96945.1"/>
    </source>
</evidence>